<organism evidence="2 3">
    <name type="scientific">Rhodovulum sulfidophilum</name>
    <name type="common">Rhodobacter sulfidophilus</name>
    <dbReference type="NCBI Taxonomy" id="35806"/>
    <lineage>
        <taxon>Bacteria</taxon>
        <taxon>Pseudomonadati</taxon>
        <taxon>Pseudomonadota</taxon>
        <taxon>Alphaproteobacteria</taxon>
        <taxon>Rhodobacterales</taxon>
        <taxon>Paracoccaceae</taxon>
        <taxon>Rhodovulum</taxon>
    </lineage>
</organism>
<comment type="caution">
    <text evidence="2">The sequence shown here is derived from an EMBL/GenBank/DDBJ whole genome shotgun (WGS) entry which is preliminary data.</text>
</comment>
<evidence type="ECO:0000313" key="2">
    <source>
        <dbReference type="EMBL" id="PZQ45994.1"/>
    </source>
</evidence>
<dbReference type="Proteomes" id="UP000249185">
    <property type="component" value="Unassembled WGS sequence"/>
</dbReference>
<dbReference type="InterPro" id="IPR011033">
    <property type="entry name" value="PRC_barrel-like_sf"/>
</dbReference>
<dbReference type="Pfam" id="PF05239">
    <property type="entry name" value="PRC"/>
    <property type="match status" value="1"/>
</dbReference>
<dbReference type="AlphaFoldDB" id="A0A2W5MYY7"/>
<feature type="domain" description="PRC-barrel" evidence="1">
    <location>
        <begin position="12"/>
        <end position="82"/>
    </location>
</feature>
<dbReference type="Gene3D" id="2.30.30.240">
    <property type="entry name" value="PRC-barrel domain"/>
    <property type="match status" value="1"/>
</dbReference>
<evidence type="ECO:0000313" key="3">
    <source>
        <dbReference type="Proteomes" id="UP000249185"/>
    </source>
</evidence>
<name>A0A2W5MYY7_RHOSU</name>
<dbReference type="SUPFAM" id="SSF50346">
    <property type="entry name" value="PRC-barrel domain"/>
    <property type="match status" value="1"/>
</dbReference>
<accession>A0A2W5MYY7</accession>
<dbReference type="InterPro" id="IPR027275">
    <property type="entry name" value="PRC-brl_dom"/>
</dbReference>
<evidence type="ECO:0000259" key="1">
    <source>
        <dbReference type="Pfam" id="PF05239"/>
    </source>
</evidence>
<dbReference type="EMBL" id="QFPW01000033">
    <property type="protein sequence ID" value="PZQ45994.1"/>
    <property type="molecule type" value="Genomic_DNA"/>
</dbReference>
<sequence>MDHSTHEALAADELTDSNLVEATIYGPEDEKVGTVSHLHGAGPGATVIVDVGGFLGIGSKPVAIPIVNLNFMRDESGTIHATTTMTRDQAKDLPEHRD</sequence>
<proteinExistence type="predicted"/>
<gene>
    <name evidence="2" type="ORF">DI556_21550</name>
</gene>
<protein>
    <submittedName>
        <fullName evidence="2">Photosystem reaction center subunit H</fullName>
    </submittedName>
</protein>
<reference evidence="2 3" key="1">
    <citation type="submission" date="2017-08" db="EMBL/GenBank/DDBJ databases">
        <title>Infants hospitalized years apart are colonized by the same room-sourced microbial strains.</title>
        <authorList>
            <person name="Brooks B."/>
            <person name="Olm M.R."/>
            <person name="Firek B.A."/>
            <person name="Baker R."/>
            <person name="Thomas B.C."/>
            <person name="Morowitz M.J."/>
            <person name="Banfield J.F."/>
        </authorList>
    </citation>
    <scope>NUCLEOTIDE SEQUENCE [LARGE SCALE GENOMIC DNA]</scope>
    <source>
        <strain evidence="2">S2_005_002_R2_34</strain>
    </source>
</reference>